<dbReference type="HOGENOM" id="CLU_155993_0_0_1"/>
<dbReference type="PANTHER" id="PTHR43569">
    <property type="entry name" value="AMIDOHYDROLASE"/>
    <property type="match status" value="1"/>
</dbReference>
<dbReference type="Gene3D" id="3.20.20.140">
    <property type="entry name" value="Metal-dependent hydrolases"/>
    <property type="match status" value="1"/>
</dbReference>
<reference evidence="1 2" key="1">
    <citation type="journal article" date="2008" name="PLoS Genet.">
        <title>Genomic islands in the pathogenic filamentous fungus Aspergillus fumigatus.</title>
        <authorList>
            <person name="Fedorova N.D."/>
            <person name="Khaldi N."/>
            <person name="Joardar V.S."/>
            <person name="Maiti R."/>
            <person name="Amedeo P."/>
            <person name="Anderson M.J."/>
            <person name="Crabtree J."/>
            <person name="Silva J.C."/>
            <person name="Badger J.H."/>
            <person name="Albarraq A."/>
            <person name="Angiuoli S."/>
            <person name="Bussey H."/>
            <person name="Bowyer P."/>
            <person name="Cotty P.J."/>
            <person name="Dyer P.S."/>
            <person name="Egan A."/>
            <person name="Galens K."/>
            <person name="Fraser-Liggett C.M."/>
            <person name="Haas B.J."/>
            <person name="Inman J.M."/>
            <person name="Kent R."/>
            <person name="Lemieux S."/>
            <person name="Malavazi I."/>
            <person name="Orvis J."/>
            <person name="Roemer T."/>
            <person name="Ronning C.M."/>
            <person name="Sundaram J.P."/>
            <person name="Sutton G."/>
            <person name="Turner G."/>
            <person name="Venter J.C."/>
            <person name="White O.R."/>
            <person name="Whitty B.R."/>
            <person name="Youngman P."/>
            <person name="Wolfe K.H."/>
            <person name="Goldman G.H."/>
            <person name="Wortman J.R."/>
            <person name="Jiang B."/>
            <person name="Denning D.W."/>
            <person name="Nierman W.C."/>
        </authorList>
    </citation>
    <scope>NUCLEOTIDE SEQUENCE [LARGE SCALE GENOMIC DNA]</scope>
    <source>
        <strain evidence="2">ATCC 1007 / CBS 513.65 / DSM 816 / NCTC 3887 / NRRL 1</strain>
    </source>
</reference>
<dbReference type="PANTHER" id="PTHR43569:SF2">
    <property type="entry name" value="AMIDOHYDROLASE-RELATED DOMAIN-CONTAINING PROTEIN"/>
    <property type="match status" value="1"/>
</dbReference>
<dbReference type="GO" id="GO:0016787">
    <property type="term" value="F:hydrolase activity"/>
    <property type="evidence" value="ECO:0007669"/>
    <property type="project" value="InterPro"/>
</dbReference>
<dbReference type="KEGG" id="act:ACLA_006070"/>
<dbReference type="AlphaFoldDB" id="A1CDC4"/>
<dbReference type="GeneID" id="4705389"/>
<gene>
    <name evidence="1" type="ORF">ACLA_006070</name>
</gene>
<dbReference type="OMA" id="WHLTARR"/>
<dbReference type="InterPro" id="IPR032466">
    <property type="entry name" value="Metal_Hydrolase"/>
</dbReference>
<dbReference type="InterPro" id="IPR052350">
    <property type="entry name" value="Metallo-dep_Lactonases"/>
</dbReference>
<keyword evidence="2" id="KW-1185">Reference proteome</keyword>
<dbReference type="VEuPathDB" id="FungiDB:ACLA_006070"/>
<accession>A1CDC4</accession>
<organism evidence="1 2">
    <name type="scientific">Aspergillus clavatus (strain ATCC 1007 / CBS 513.65 / DSM 816 / NCTC 3887 / NRRL 1 / QM 1276 / 107)</name>
    <dbReference type="NCBI Taxonomy" id="344612"/>
    <lineage>
        <taxon>Eukaryota</taxon>
        <taxon>Fungi</taxon>
        <taxon>Dikarya</taxon>
        <taxon>Ascomycota</taxon>
        <taxon>Pezizomycotina</taxon>
        <taxon>Eurotiomycetes</taxon>
        <taxon>Eurotiomycetidae</taxon>
        <taxon>Eurotiales</taxon>
        <taxon>Aspergillaceae</taxon>
        <taxon>Aspergillus</taxon>
        <taxon>Aspergillus subgen. Fumigati</taxon>
    </lineage>
</organism>
<proteinExistence type="predicted"/>
<sequence length="103" mass="11075">MKLSGGFSELPPLVTTPDLDIALLVARLQPWTDVVFDAFGSERVMFGSDWPVYNIGGGGGGNEVSWGRWKSVVESILCRRGLADEQRMGVCGQVAVAAYGIEI</sequence>
<dbReference type="OrthoDB" id="2135488at2759"/>
<protein>
    <recommendedName>
        <fullName evidence="3">Amidohydrolase-related domain-containing protein</fullName>
    </recommendedName>
</protein>
<dbReference type="EMBL" id="DS027051">
    <property type="protein sequence ID" value="EAW11851.1"/>
    <property type="molecule type" value="Genomic_DNA"/>
</dbReference>
<dbReference type="RefSeq" id="XP_001273277.1">
    <property type="nucleotide sequence ID" value="XM_001273276.1"/>
</dbReference>
<dbReference type="STRING" id="344612.A1CDC4"/>
<evidence type="ECO:0000313" key="2">
    <source>
        <dbReference type="Proteomes" id="UP000006701"/>
    </source>
</evidence>
<dbReference type="Proteomes" id="UP000006701">
    <property type="component" value="Unassembled WGS sequence"/>
</dbReference>
<evidence type="ECO:0000313" key="1">
    <source>
        <dbReference type="EMBL" id="EAW11851.1"/>
    </source>
</evidence>
<name>A1CDC4_ASPCL</name>
<dbReference type="SUPFAM" id="SSF51556">
    <property type="entry name" value="Metallo-dependent hydrolases"/>
    <property type="match status" value="1"/>
</dbReference>
<evidence type="ECO:0008006" key="3">
    <source>
        <dbReference type="Google" id="ProtNLM"/>
    </source>
</evidence>